<gene>
    <name evidence="4" type="ORF">THS5294_02982</name>
</gene>
<evidence type="ECO:0000313" key="5">
    <source>
        <dbReference type="Proteomes" id="UP000051298"/>
    </source>
</evidence>
<dbReference type="PANTHER" id="PTHR43420:SF44">
    <property type="entry name" value="ACETYLTRANSFERASE YPEA"/>
    <property type="match status" value="1"/>
</dbReference>
<accession>A0A0P1FJM8</accession>
<dbReference type="AlphaFoldDB" id="A0A0P1FJM8"/>
<dbReference type="InterPro" id="IPR016181">
    <property type="entry name" value="Acyl_CoA_acyltransferase"/>
</dbReference>
<evidence type="ECO:0000256" key="1">
    <source>
        <dbReference type="ARBA" id="ARBA00022679"/>
    </source>
</evidence>
<dbReference type="Pfam" id="PF00583">
    <property type="entry name" value="Acetyltransf_1"/>
    <property type="match status" value="1"/>
</dbReference>
<dbReference type="Gene3D" id="3.40.630.30">
    <property type="match status" value="1"/>
</dbReference>
<dbReference type="GO" id="GO:0016747">
    <property type="term" value="F:acyltransferase activity, transferring groups other than amino-acyl groups"/>
    <property type="evidence" value="ECO:0007669"/>
    <property type="project" value="InterPro"/>
</dbReference>
<dbReference type="CDD" id="cd04301">
    <property type="entry name" value="NAT_SF"/>
    <property type="match status" value="1"/>
</dbReference>
<protein>
    <submittedName>
        <fullName evidence="4">Ribosomal-protein-alanine N-acetyltransferase</fullName>
    </submittedName>
</protein>
<dbReference type="eggNOG" id="COG0456">
    <property type="taxonomic scope" value="Bacteria"/>
</dbReference>
<feature type="domain" description="N-acetyltransferase" evidence="3">
    <location>
        <begin position="1"/>
        <end position="133"/>
    </location>
</feature>
<reference evidence="4 5" key="1">
    <citation type="submission" date="2015-09" db="EMBL/GenBank/DDBJ databases">
        <authorList>
            <consortium name="Swine Surveillance"/>
        </authorList>
    </citation>
    <scope>NUCLEOTIDE SEQUENCE [LARGE SCALE GENOMIC DNA]</scope>
    <source>
        <strain evidence="4 5">CECT 5294</strain>
    </source>
</reference>
<keyword evidence="1 4" id="KW-0808">Transferase</keyword>
<evidence type="ECO:0000313" key="4">
    <source>
        <dbReference type="EMBL" id="CUH61670.1"/>
    </source>
</evidence>
<sequence>MMTPEDMAALHAQCFQAAPRPWSAQEFAAYAQDTNVLIRFIEGGFGVVRVIADEAELLTLAVDPARRRQGLGDALVQSLCTGAKVAGAQDMFLEVAADNAAACALYSKHGFARVGRRPAYYAGTDALVLRRAM</sequence>
<organism evidence="4 5">
    <name type="scientific">Thalassobacter stenotrophicus</name>
    <dbReference type="NCBI Taxonomy" id="266809"/>
    <lineage>
        <taxon>Bacteria</taxon>
        <taxon>Pseudomonadati</taxon>
        <taxon>Pseudomonadota</taxon>
        <taxon>Alphaproteobacteria</taxon>
        <taxon>Rhodobacterales</taxon>
        <taxon>Roseobacteraceae</taxon>
        <taxon>Thalassobacter</taxon>
    </lineage>
</organism>
<evidence type="ECO:0000256" key="2">
    <source>
        <dbReference type="ARBA" id="ARBA00023315"/>
    </source>
</evidence>
<evidence type="ECO:0000259" key="3">
    <source>
        <dbReference type="PROSITE" id="PS51186"/>
    </source>
</evidence>
<proteinExistence type="predicted"/>
<dbReference type="RefSeq" id="WP_233486496.1">
    <property type="nucleotide sequence ID" value="NZ_CYRX01000033.1"/>
</dbReference>
<dbReference type="STRING" id="266809.PM03_00315"/>
<keyword evidence="2" id="KW-0012">Acyltransferase</keyword>
<dbReference type="Proteomes" id="UP000051298">
    <property type="component" value="Unassembled WGS sequence"/>
</dbReference>
<dbReference type="PROSITE" id="PS51186">
    <property type="entry name" value="GNAT"/>
    <property type="match status" value="1"/>
</dbReference>
<dbReference type="EMBL" id="CYRX01000033">
    <property type="protein sequence ID" value="CUH61670.1"/>
    <property type="molecule type" value="Genomic_DNA"/>
</dbReference>
<dbReference type="InterPro" id="IPR050680">
    <property type="entry name" value="YpeA/RimI_acetyltransf"/>
</dbReference>
<dbReference type="SUPFAM" id="SSF55729">
    <property type="entry name" value="Acyl-CoA N-acyltransferases (Nat)"/>
    <property type="match status" value="1"/>
</dbReference>
<name>A0A0P1FJM8_9RHOB</name>
<dbReference type="InterPro" id="IPR000182">
    <property type="entry name" value="GNAT_dom"/>
</dbReference>
<dbReference type="PANTHER" id="PTHR43420">
    <property type="entry name" value="ACETYLTRANSFERASE"/>
    <property type="match status" value="1"/>
</dbReference>